<evidence type="ECO:0000259" key="2">
    <source>
        <dbReference type="PROSITE" id="PS50213"/>
    </source>
</evidence>
<dbReference type="InterPro" id="IPR000782">
    <property type="entry name" value="FAS1_domain"/>
</dbReference>
<proteinExistence type="inferred from homology"/>
<dbReference type="Proteomes" id="UP001140949">
    <property type="component" value="Unassembled WGS sequence"/>
</dbReference>
<comment type="similarity">
    <text evidence="1">Belongs to the fasciclin-like AGP family.</text>
</comment>
<dbReference type="EMBL" id="JANAVB010000198">
    <property type="protein sequence ID" value="KAJ6853917.1"/>
    <property type="molecule type" value="Genomic_DNA"/>
</dbReference>
<dbReference type="Pfam" id="PF02469">
    <property type="entry name" value="Fasciclin"/>
    <property type="match status" value="1"/>
</dbReference>
<keyword evidence="4" id="KW-1185">Reference proteome</keyword>
<dbReference type="PROSITE" id="PS50213">
    <property type="entry name" value="FAS1"/>
    <property type="match status" value="1"/>
</dbReference>
<organism evidence="3 4">
    <name type="scientific">Iris pallida</name>
    <name type="common">Sweet iris</name>
    <dbReference type="NCBI Taxonomy" id="29817"/>
    <lineage>
        <taxon>Eukaryota</taxon>
        <taxon>Viridiplantae</taxon>
        <taxon>Streptophyta</taxon>
        <taxon>Embryophyta</taxon>
        <taxon>Tracheophyta</taxon>
        <taxon>Spermatophyta</taxon>
        <taxon>Magnoliopsida</taxon>
        <taxon>Liliopsida</taxon>
        <taxon>Asparagales</taxon>
        <taxon>Iridaceae</taxon>
        <taxon>Iridoideae</taxon>
        <taxon>Irideae</taxon>
        <taxon>Iris</taxon>
    </lineage>
</organism>
<dbReference type="SUPFAM" id="SSF82153">
    <property type="entry name" value="FAS1 domain"/>
    <property type="match status" value="1"/>
</dbReference>
<evidence type="ECO:0000313" key="3">
    <source>
        <dbReference type="EMBL" id="KAJ6853917.1"/>
    </source>
</evidence>
<accession>A0AAX6IMG8</accession>
<feature type="domain" description="FAS1" evidence="2">
    <location>
        <begin position="35"/>
        <end position="186"/>
    </location>
</feature>
<sequence length="201" mass="22886">MMEYQKKTRKGSYLRSLVPLLFMFIIFICLLLLLSLSLPDVSLVKHSKETYRRLVTRKNSMKEGLGELGELMVSMLPDDLPFTVFVPSEDAFERIVQLRANISLDEDKRNNTVAILSRLMGFSAIPQHLPSIMVPMLKEISFDSVSGYTLYAWKASNGTLIVNNVRSEQVDVRKGETIVHVMDGVIMDAEFKQSFETDDED</sequence>
<evidence type="ECO:0000313" key="4">
    <source>
        <dbReference type="Proteomes" id="UP001140949"/>
    </source>
</evidence>
<gene>
    <name evidence="3" type="ORF">M6B38_100075</name>
</gene>
<dbReference type="Gene3D" id="2.30.180.10">
    <property type="entry name" value="FAS1 domain"/>
    <property type="match status" value="1"/>
</dbReference>
<dbReference type="PANTHER" id="PTHR37232:SF2">
    <property type="entry name" value="FAS1 DOMAIN-CONTAINING PROTEIN"/>
    <property type="match status" value="1"/>
</dbReference>
<protein>
    <recommendedName>
        <fullName evidence="2">FAS1 domain-containing protein</fullName>
    </recommendedName>
</protein>
<reference evidence="3" key="2">
    <citation type="submission" date="2023-04" db="EMBL/GenBank/DDBJ databases">
        <authorList>
            <person name="Bruccoleri R.E."/>
            <person name="Oakeley E.J."/>
            <person name="Faust A.-M."/>
            <person name="Dessus-Babus S."/>
            <person name="Altorfer M."/>
            <person name="Burckhardt D."/>
            <person name="Oertli M."/>
            <person name="Naumann U."/>
            <person name="Petersen F."/>
            <person name="Wong J."/>
        </authorList>
    </citation>
    <scope>NUCLEOTIDE SEQUENCE</scope>
    <source>
        <strain evidence="3">GSM-AAB239-AS_SAM_17_03QT</strain>
        <tissue evidence="3">Leaf</tissue>
    </source>
</reference>
<dbReference type="InterPro" id="IPR036378">
    <property type="entry name" value="FAS1_dom_sf"/>
</dbReference>
<dbReference type="PANTHER" id="PTHR37232">
    <property type="entry name" value="FASCICLIN DOMAIN PROTEIN"/>
    <property type="match status" value="1"/>
</dbReference>
<name>A0AAX6IMG8_IRIPA</name>
<reference evidence="3" key="1">
    <citation type="journal article" date="2023" name="GigaByte">
        <title>Genome assembly of the bearded iris, Iris pallida Lam.</title>
        <authorList>
            <person name="Bruccoleri R.E."/>
            <person name="Oakeley E.J."/>
            <person name="Faust A.M.E."/>
            <person name="Altorfer M."/>
            <person name="Dessus-Babus S."/>
            <person name="Burckhardt D."/>
            <person name="Oertli M."/>
            <person name="Naumann U."/>
            <person name="Petersen F."/>
            <person name="Wong J."/>
        </authorList>
    </citation>
    <scope>NUCLEOTIDE SEQUENCE</scope>
    <source>
        <strain evidence="3">GSM-AAB239-AS_SAM_17_03QT</strain>
    </source>
</reference>
<dbReference type="AlphaFoldDB" id="A0AAX6IMG8"/>
<comment type="caution">
    <text evidence="3">The sequence shown here is derived from an EMBL/GenBank/DDBJ whole genome shotgun (WGS) entry which is preliminary data.</text>
</comment>
<evidence type="ECO:0000256" key="1">
    <source>
        <dbReference type="ARBA" id="ARBA00007843"/>
    </source>
</evidence>